<protein>
    <recommendedName>
        <fullName evidence="3">beta-lactamase</fullName>
        <ecNumber evidence="3">3.5.2.6</ecNumber>
    </recommendedName>
</protein>
<dbReference type="Proteomes" id="UP000305848">
    <property type="component" value="Unassembled WGS sequence"/>
</dbReference>
<proteinExistence type="inferred from homology"/>
<dbReference type="AlphaFoldDB" id="A0A4U3L5F7"/>
<accession>A0A4U3L5F7</accession>
<feature type="chain" id="PRO_5020270611" description="beta-lactamase" evidence="4">
    <location>
        <begin position="21"/>
        <end position="290"/>
    </location>
</feature>
<keyword evidence="7" id="KW-1185">Reference proteome</keyword>
<dbReference type="Pfam" id="PF13354">
    <property type="entry name" value="Beta-lactamase2"/>
    <property type="match status" value="1"/>
</dbReference>
<dbReference type="PRINTS" id="PR00118">
    <property type="entry name" value="BLACTAMASEA"/>
</dbReference>
<feature type="domain" description="Beta-lactamase class A catalytic" evidence="5">
    <location>
        <begin position="43"/>
        <end position="258"/>
    </location>
</feature>
<dbReference type="SUPFAM" id="SSF56601">
    <property type="entry name" value="beta-lactamase/transpeptidase-like"/>
    <property type="match status" value="1"/>
</dbReference>
<dbReference type="InterPro" id="IPR000871">
    <property type="entry name" value="Beta-lactam_class-A"/>
</dbReference>
<dbReference type="GO" id="GO:0030655">
    <property type="term" value="P:beta-lactam antibiotic catabolic process"/>
    <property type="evidence" value="ECO:0007669"/>
    <property type="project" value="InterPro"/>
</dbReference>
<evidence type="ECO:0000256" key="2">
    <source>
        <dbReference type="ARBA" id="ARBA00009009"/>
    </source>
</evidence>
<dbReference type="PANTHER" id="PTHR35333:SF3">
    <property type="entry name" value="BETA-LACTAMASE-TYPE TRANSPEPTIDASE FOLD CONTAINING PROTEIN"/>
    <property type="match status" value="1"/>
</dbReference>
<comment type="catalytic activity">
    <reaction evidence="1">
        <text>a beta-lactam + H2O = a substituted beta-amino acid</text>
        <dbReference type="Rhea" id="RHEA:20401"/>
        <dbReference type="ChEBI" id="CHEBI:15377"/>
        <dbReference type="ChEBI" id="CHEBI:35627"/>
        <dbReference type="ChEBI" id="CHEBI:140347"/>
        <dbReference type="EC" id="3.5.2.6"/>
    </reaction>
</comment>
<keyword evidence="4" id="KW-0732">Signal</keyword>
<dbReference type="InterPro" id="IPR045155">
    <property type="entry name" value="Beta-lactam_cat"/>
</dbReference>
<dbReference type="InterPro" id="IPR012338">
    <property type="entry name" value="Beta-lactam/transpept-like"/>
</dbReference>
<comment type="caution">
    <text evidence="6">The sequence shown here is derived from an EMBL/GenBank/DDBJ whole genome shotgun (WGS) entry which is preliminary data.</text>
</comment>
<gene>
    <name evidence="6" type="ORF">FC093_05330</name>
</gene>
<dbReference type="EMBL" id="SZQL01000003">
    <property type="protein sequence ID" value="TKK70172.1"/>
    <property type="molecule type" value="Genomic_DNA"/>
</dbReference>
<dbReference type="RefSeq" id="WP_137260717.1">
    <property type="nucleotide sequence ID" value="NZ_SZQL01000003.1"/>
</dbReference>
<evidence type="ECO:0000313" key="6">
    <source>
        <dbReference type="EMBL" id="TKK70172.1"/>
    </source>
</evidence>
<dbReference type="PANTHER" id="PTHR35333">
    <property type="entry name" value="BETA-LACTAMASE"/>
    <property type="match status" value="1"/>
</dbReference>
<sequence>MKNHYFLCLLLLCATTAIHAQKTDKKLRANIQSLLQGFNGDVGVYVHDLEKGKTVAINADSIFPTASMIKIPILIGTMHKIEDSELQYHQELIYSDSLLYPGVDILGSFKDTEHIELSKIMMLMLTMSDNTASLWLQSLAGGGQRINAYLDSLGMKVTRVNSRTPGRKDNQSKYGWGQTSPREMATLMEMIVKGQIISKAASDRMLRLLSRNYWDEEAVSQVPAGVFVASKNGAVDESRSEVMYVNGKHCRYIFCICTNNNKDTSWAANNEAWVLTRKLSKLLWEYYGSR</sequence>
<dbReference type="Gene3D" id="3.40.710.10">
    <property type="entry name" value="DD-peptidase/beta-lactamase superfamily"/>
    <property type="match status" value="1"/>
</dbReference>
<dbReference type="GO" id="GO:0046677">
    <property type="term" value="P:response to antibiotic"/>
    <property type="evidence" value="ECO:0007669"/>
    <property type="project" value="InterPro"/>
</dbReference>
<dbReference type="EC" id="3.5.2.6" evidence="3"/>
<keyword evidence="6" id="KW-0378">Hydrolase</keyword>
<evidence type="ECO:0000256" key="4">
    <source>
        <dbReference type="SAM" id="SignalP"/>
    </source>
</evidence>
<reference evidence="6 7" key="1">
    <citation type="submission" date="2019-05" db="EMBL/GenBank/DDBJ databases">
        <title>Panacibacter sp. strain 17mud1-8 Genome sequencing and assembly.</title>
        <authorList>
            <person name="Chhetri G."/>
        </authorList>
    </citation>
    <scope>NUCLEOTIDE SEQUENCE [LARGE SCALE GENOMIC DNA]</scope>
    <source>
        <strain evidence="6 7">17mud1-8</strain>
    </source>
</reference>
<evidence type="ECO:0000256" key="3">
    <source>
        <dbReference type="ARBA" id="ARBA00012865"/>
    </source>
</evidence>
<evidence type="ECO:0000313" key="7">
    <source>
        <dbReference type="Proteomes" id="UP000305848"/>
    </source>
</evidence>
<feature type="signal peptide" evidence="4">
    <location>
        <begin position="1"/>
        <end position="20"/>
    </location>
</feature>
<dbReference type="OrthoDB" id="1422836at2"/>
<evidence type="ECO:0000259" key="5">
    <source>
        <dbReference type="Pfam" id="PF13354"/>
    </source>
</evidence>
<dbReference type="GO" id="GO:0008800">
    <property type="term" value="F:beta-lactamase activity"/>
    <property type="evidence" value="ECO:0007669"/>
    <property type="project" value="UniProtKB-EC"/>
</dbReference>
<comment type="similarity">
    <text evidence="2">Belongs to the class-A beta-lactamase family.</text>
</comment>
<name>A0A4U3L5F7_9BACT</name>
<evidence type="ECO:0000256" key="1">
    <source>
        <dbReference type="ARBA" id="ARBA00001526"/>
    </source>
</evidence>
<organism evidence="6 7">
    <name type="scientific">Ilyomonas limi</name>
    <dbReference type="NCBI Taxonomy" id="2575867"/>
    <lineage>
        <taxon>Bacteria</taxon>
        <taxon>Pseudomonadati</taxon>
        <taxon>Bacteroidota</taxon>
        <taxon>Chitinophagia</taxon>
        <taxon>Chitinophagales</taxon>
        <taxon>Chitinophagaceae</taxon>
        <taxon>Ilyomonas</taxon>
    </lineage>
</organism>